<evidence type="ECO:0000313" key="1">
    <source>
        <dbReference type="EMBL" id="MBV6343305.1"/>
    </source>
</evidence>
<keyword evidence="2" id="KW-1185">Reference proteome</keyword>
<comment type="caution">
    <text evidence="1">The sequence shown here is derived from an EMBL/GenBank/DDBJ whole genome shotgun (WGS) entry which is preliminary data.</text>
</comment>
<organism evidence="1 2">
    <name type="scientific">Candidatus Magnetobacterium casense</name>
    <dbReference type="NCBI Taxonomy" id="1455061"/>
    <lineage>
        <taxon>Bacteria</taxon>
        <taxon>Pseudomonadati</taxon>
        <taxon>Nitrospirota</taxon>
        <taxon>Thermodesulfovibrionia</taxon>
        <taxon>Thermodesulfovibrionales</taxon>
        <taxon>Candidatus Magnetobacteriaceae</taxon>
        <taxon>Candidatus Magnetobacterium</taxon>
    </lineage>
</organism>
<gene>
    <name evidence="1" type="ORF">HWQ67_17140</name>
</gene>
<dbReference type="EMBL" id="JABXWD010000525">
    <property type="protein sequence ID" value="MBV6343305.1"/>
    <property type="molecule type" value="Genomic_DNA"/>
</dbReference>
<proteinExistence type="predicted"/>
<protein>
    <submittedName>
        <fullName evidence="1">Uncharacterized protein</fullName>
    </submittedName>
</protein>
<name>A0ABS6S369_9BACT</name>
<sequence>MAKTVLISEDSIVAMLKELPEGTLVDIFAKMLIQSDSSPLTDEEETSYKEALKEHDKGEVVNWAELK</sequence>
<accession>A0ABS6S369</accession>
<dbReference type="Proteomes" id="UP001196980">
    <property type="component" value="Unassembled WGS sequence"/>
</dbReference>
<reference evidence="1 2" key="1">
    <citation type="journal article" date="2020" name="J Geophys Res Biogeosci">
        <title>Magnetotaxis as an Adaptation to Enable Bacterial Shuttling of Microbial Sulfur and Sulfur Cycling Across Aquatic Oxic#Anoxic Interfaces.</title>
        <authorList>
            <person name="Li J."/>
            <person name="Liu P."/>
            <person name="Wang J."/>
            <person name="Roberts A.P."/>
            <person name="Pan Y."/>
        </authorList>
    </citation>
    <scope>NUCLEOTIDE SEQUENCE [LARGE SCALE GENOMIC DNA]</scope>
    <source>
        <strain evidence="1 2">MYR-1_YQ</strain>
    </source>
</reference>
<evidence type="ECO:0000313" key="2">
    <source>
        <dbReference type="Proteomes" id="UP001196980"/>
    </source>
</evidence>